<dbReference type="eggNOG" id="COG2244">
    <property type="taxonomic scope" value="Bacteria"/>
</dbReference>
<feature type="transmembrane region" description="Helical" evidence="6">
    <location>
        <begin position="148"/>
        <end position="165"/>
    </location>
</feature>
<dbReference type="RefSeq" id="WP_014854984.1">
    <property type="nucleotide sequence ID" value="NC_018178.1"/>
</dbReference>
<feature type="transmembrane region" description="Helical" evidence="6">
    <location>
        <begin position="418"/>
        <end position="436"/>
    </location>
</feature>
<accession>I6YSM5</accession>
<feature type="transmembrane region" description="Helical" evidence="6">
    <location>
        <begin position="87"/>
        <end position="108"/>
    </location>
</feature>
<dbReference type="STRING" id="1191523.MROS_0303"/>
<feature type="transmembrane region" description="Helical" evidence="6">
    <location>
        <begin position="361"/>
        <end position="378"/>
    </location>
</feature>
<keyword evidence="8" id="KW-1185">Reference proteome</keyword>
<feature type="transmembrane region" description="Helical" evidence="6">
    <location>
        <begin position="442"/>
        <end position="460"/>
    </location>
</feature>
<dbReference type="Proteomes" id="UP000009011">
    <property type="component" value="Chromosome"/>
</dbReference>
<sequence length="476" mass="55311">MHEIVRVRRNSVFSTITILSRLTVNVFIFWIIARYYGPKIFGQFTSAQVLAANFIIIADFGLDILLTTEIARNRNNALKLFRQIFSIKSIFSVTALLLMWLVMILGSFSYETKLLIFILSFYTFFSALSNYISALYKGFELLEYETKINLAMNLVLISLVLPLVLLKINIVIIACIFAFSRMIGFFVGILYSKKILQDVSFKFYFNGIQEIKSKIVVFGVFLIFNNLFFQLDTILLAIWKGDESVGIYQAAYKLIMLPLVIPDIIVNTLMPMLSRLNGENYTLWKKIGKMMNKVLIAVVVPISILIFVYAEQIILFIYGSENYENSIFVLRIFAFVLLIRFSIETYALLLTTSNKQKIRMYTVLIATLLNFLLNYFVIPKYGVWGAASVSLVTNLFVGVIYYLNCFENAKEYFKDKQILYFMSISIIIAYLCWFFRDVSMFVAVPIVILLFWVIIFYFFLSEEEKKVLLHRDYRIP</sequence>
<gene>
    <name evidence="7" type="ordered locus">MROS_0303</name>
</gene>
<evidence type="ECO:0000256" key="2">
    <source>
        <dbReference type="ARBA" id="ARBA00022475"/>
    </source>
</evidence>
<feature type="transmembrane region" description="Helical" evidence="6">
    <location>
        <begin position="12"/>
        <end position="33"/>
    </location>
</feature>
<proteinExistence type="predicted"/>
<reference evidence="7 8" key="1">
    <citation type="journal article" date="2013" name="PLoS ONE">
        <title>Genomic analysis of Melioribacter roseus, facultatively anaerobic organotrophic bacterium representing a novel deep lineage within Bacteriodetes/Chlorobi group.</title>
        <authorList>
            <person name="Kadnikov V.V."/>
            <person name="Mardanov A.V."/>
            <person name="Podosokorskaya O.A."/>
            <person name="Gavrilov S.N."/>
            <person name="Kublanov I.V."/>
            <person name="Beletsky A.V."/>
            <person name="Bonch-Osmolovskaya E.A."/>
            <person name="Ravin N.V."/>
        </authorList>
    </citation>
    <scope>NUCLEOTIDE SEQUENCE [LARGE SCALE GENOMIC DNA]</scope>
    <source>
        <strain evidence="8">JCM 17771 / P3M-2</strain>
    </source>
</reference>
<dbReference type="InterPro" id="IPR002797">
    <property type="entry name" value="Polysacc_synth"/>
</dbReference>
<feature type="transmembrane region" description="Helical" evidence="6">
    <location>
        <begin position="114"/>
        <end position="136"/>
    </location>
</feature>
<keyword evidence="2" id="KW-1003">Cell membrane</keyword>
<dbReference type="HOGENOM" id="CLU_022017_6_3_10"/>
<dbReference type="PANTHER" id="PTHR30250">
    <property type="entry name" value="PST FAMILY PREDICTED COLANIC ACID TRANSPORTER"/>
    <property type="match status" value="1"/>
</dbReference>
<dbReference type="KEGG" id="mro:MROS_0303"/>
<feature type="transmembrane region" description="Helical" evidence="6">
    <location>
        <begin position="45"/>
        <end position="66"/>
    </location>
</feature>
<feature type="transmembrane region" description="Helical" evidence="6">
    <location>
        <begin position="171"/>
        <end position="192"/>
    </location>
</feature>
<dbReference type="InterPro" id="IPR050833">
    <property type="entry name" value="Poly_Biosynth_Transport"/>
</dbReference>
<dbReference type="CDD" id="cd13128">
    <property type="entry name" value="MATE_Wzx_like"/>
    <property type="match status" value="1"/>
</dbReference>
<feature type="transmembrane region" description="Helical" evidence="6">
    <location>
        <begin position="294"/>
        <end position="318"/>
    </location>
</feature>
<evidence type="ECO:0000256" key="1">
    <source>
        <dbReference type="ARBA" id="ARBA00004651"/>
    </source>
</evidence>
<comment type="subcellular location">
    <subcellularLocation>
        <location evidence="1">Cell membrane</location>
        <topology evidence="1">Multi-pass membrane protein</topology>
    </subcellularLocation>
</comment>
<evidence type="ECO:0000256" key="3">
    <source>
        <dbReference type="ARBA" id="ARBA00022692"/>
    </source>
</evidence>
<feature type="transmembrane region" description="Helical" evidence="6">
    <location>
        <begin position="251"/>
        <end position="273"/>
    </location>
</feature>
<evidence type="ECO:0000256" key="5">
    <source>
        <dbReference type="ARBA" id="ARBA00023136"/>
    </source>
</evidence>
<dbReference type="EMBL" id="CP003557">
    <property type="protein sequence ID" value="AFN73547.1"/>
    <property type="molecule type" value="Genomic_DNA"/>
</dbReference>
<protein>
    <submittedName>
        <fullName evidence="7">Polysaccharide biosynthesis protein</fullName>
    </submittedName>
</protein>
<organism evidence="7 8">
    <name type="scientific">Melioribacter roseus (strain DSM 23840 / JCM 17771 / VKM B-2668 / P3M-2)</name>
    <dbReference type="NCBI Taxonomy" id="1191523"/>
    <lineage>
        <taxon>Bacteria</taxon>
        <taxon>Pseudomonadati</taxon>
        <taxon>Ignavibacteriota</taxon>
        <taxon>Ignavibacteria</taxon>
        <taxon>Ignavibacteriales</taxon>
        <taxon>Melioribacteraceae</taxon>
        <taxon>Melioribacter</taxon>
    </lineage>
</organism>
<keyword evidence="5 6" id="KW-0472">Membrane</keyword>
<dbReference type="OrthoDB" id="9770347at2"/>
<dbReference type="GO" id="GO:0005886">
    <property type="term" value="C:plasma membrane"/>
    <property type="evidence" value="ECO:0007669"/>
    <property type="project" value="UniProtKB-SubCell"/>
</dbReference>
<evidence type="ECO:0000313" key="7">
    <source>
        <dbReference type="EMBL" id="AFN73547.1"/>
    </source>
</evidence>
<feature type="transmembrane region" description="Helical" evidence="6">
    <location>
        <begin position="330"/>
        <end position="349"/>
    </location>
</feature>
<name>I6YSM5_MELRP</name>
<evidence type="ECO:0000256" key="6">
    <source>
        <dbReference type="SAM" id="Phobius"/>
    </source>
</evidence>
<evidence type="ECO:0000256" key="4">
    <source>
        <dbReference type="ARBA" id="ARBA00022989"/>
    </source>
</evidence>
<keyword evidence="4 6" id="KW-1133">Transmembrane helix</keyword>
<keyword evidence="3 6" id="KW-0812">Transmembrane</keyword>
<feature type="transmembrane region" description="Helical" evidence="6">
    <location>
        <begin position="215"/>
        <end position="239"/>
    </location>
</feature>
<dbReference type="PANTHER" id="PTHR30250:SF11">
    <property type="entry name" value="O-ANTIGEN TRANSPORTER-RELATED"/>
    <property type="match status" value="1"/>
</dbReference>
<feature type="transmembrane region" description="Helical" evidence="6">
    <location>
        <begin position="384"/>
        <end position="406"/>
    </location>
</feature>
<dbReference type="Pfam" id="PF01943">
    <property type="entry name" value="Polysacc_synt"/>
    <property type="match status" value="1"/>
</dbReference>
<evidence type="ECO:0000313" key="8">
    <source>
        <dbReference type="Proteomes" id="UP000009011"/>
    </source>
</evidence>
<dbReference type="AlphaFoldDB" id="I6YSM5"/>